<dbReference type="STRING" id="400727.A0A2T7NN29"/>
<keyword evidence="2" id="KW-1185">Reference proteome</keyword>
<dbReference type="InterPro" id="IPR036691">
    <property type="entry name" value="Endo/exonu/phosph_ase_sf"/>
</dbReference>
<dbReference type="PANTHER" id="PTHR23227:SF67">
    <property type="entry name" value="CRANIOFACIAL DEVELOPMENT PROTEIN 2-LIKE"/>
    <property type="match status" value="1"/>
</dbReference>
<reference evidence="1 2" key="1">
    <citation type="submission" date="2018-04" db="EMBL/GenBank/DDBJ databases">
        <title>The genome of golden apple snail Pomacea canaliculata provides insight into stress tolerance and invasive adaptation.</title>
        <authorList>
            <person name="Liu C."/>
            <person name="Liu B."/>
            <person name="Ren Y."/>
            <person name="Zhang Y."/>
            <person name="Wang H."/>
            <person name="Li S."/>
            <person name="Jiang F."/>
            <person name="Yin L."/>
            <person name="Zhang G."/>
            <person name="Qian W."/>
            <person name="Fan W."/>
        </authorList>
    </citation>
    <scope>NUCLEOTIDE SEQUENCE [LARGE SCALE GENOMIC DNA]</scope>
    <source>
        <strain evidence="1">SZHN2017</strain>
        <tissue evidence="1">Muscle</tissue>
    </source>
</reference>
<dbReference type="SUPFAM" id="SSF56219">
    <property type="entry name" value="DNase I-like"/>
    <property type="match status" value="1"/>
</dbReference>
<dbReference type="PANTHER" id="PTHR23227">
    <property type="entry name" value="BUCENTAUR RELATED"/>
    <property type="match status" value="1"/>
</dbReference>
<name>A0A2T7NN29_POMCA</name>
<evidence type="ECO:0008006" key="3">
    <source>
        <dbReference type="Google" id="ProtNLM"/>
    </source>
</evidence>
<protein>
    <recommendedName>
        <fullName evidence="3">Endonuclease/exonuclease/phosphatase domain-containing protein</fullName>
    </recommendedName>
</protein>
<evidence type="ECO:0000313" key="2">
    <source>
        <dbReference type="Proteomes" id="UP000245119"/>
    </source>
</evidence>
<dbReference type="Gene3D" id="3.60.10.10">
    <property type="entry name" value="Endonuclease/exonuclease/phosphatase"/>
    <property type="match status" value="1"/>
</dbReference>
<dbReference type="AlphaFoldDB" id="A0A2T7NN29"/>
<sequence>MKGGINMIDFLASLSRKLIDCREKSLMWWLARLVDPQSDVGGSLVLLAGVIKPNRNRNSTTGREDSSLTEVMTYAGKSPWEASLPTHLLTTKTRTRIVELLMSTEAPKALMAWEPVSPRLMSARFNANGRKIAIIQCYAPTNEAEEEEKEDFYSSLQSVLDHTPRRDLKIIMGDLNKLNAKVGDDNTNTGRHGVGTCNENGELFTDFCDFNDHVIEHQLLVEVFKIKLKSFTDLVGRPHHKFNTQNLKKKETREIYNCEVRNKYRALSGLTEESVEEHWSTLKRIWKTTCTDVLGKRERKHKEWMTPEIWAKIESRKGLQQKLNQCQDQLRKEDLRAEYWEANGQVQSSVREDKRRFIHELTEEAETAARQGNMKRLYEITKTLSGRNINQKSQ</sequence>
<proteinExistence type="predicted"/>
<accession>A0A2T7NN29</accession>
<dbReference type="EMBL" id="PZQS01000011">
    <property type="protein sequence ID" value="PVD22580.1"/>
    <property type="molecule type" value="Genomic_DNA"/>
</dbReference>
<organism evidence="1 2">
    <name type="scientific">Pomacea canaliculata</name>
    <name type="common">Golden apple snail</name>
    <dbReference type="NCBI Taxonomy" id="400727"/>
    <lineage>
        <taxon>Eukaryota</taxon>
        <taxon>Metazoa</taxon>
        <taxon>Spiralia</taxon>
        <taxon>Lophotrochozoa</taxon>
        <taxon>Mollusca</taxon>
        <taxon>Gastropoda</taxon>
        <taxon>Caenogastropoda</taxon>
        <taxon>Architaenioglossa</taxon>
        <taxon>Ampullarioidea</taxon>
        <taxon>Ampullariidae</taxon>
        <taxon>Pomacea</taxon>
    </lineage>
</organism>
<comment type="caution">
    <text evidence="1">The sequence shown here is derived from an EMBL/GenBank/DDBJ whole genome shotgun (WGS) entry which is preliminary data.</text>
</comment>
<dbReference type="OrthoDB" id="10030815at2759"/>
<gene>
    <name evidence="1" type="ORF">C0Q70_18397</name>
</gene>
<evidence type="ECO:0000313" key="1">
    <source>
        <dbReference type="EMBL" id="PVD22580.1"/>
    </source>
</evidence>
<dbReference type="InterPro" id="IPR027124">
    <property type="entry name" value="Swc5/CFDP1/2"/>
</dbReference>
<dbReference type="Proteomes" id="UP000245119">
    <property type="component" value="Linkage Group LG11"/>
</dbReference>